<keyword evidence="4" id="KW-1185">Reference proteome</keyword>
<feature type="compositionally biased region" description="Low complexity" evidence="1">
    <location>
        <begin position="222"/>
        <end position="231"/>
    </location>
</feature>
<protein>
    <submittedName>
        <fullName evidence="3">Uncharacterized protein</fullName>
    </submittedName>
</protein>
<dbReference type="Proteomes" id="UP000274920">
    <property type="component" value="Unassembled WGS sequence"/>
</dbReference>
<comment type="caution">
    <text evidence="3">The sequence shown here is derived from an EMBL/GenBank/DDBJ whole genome shotgun (WGS) entry which is preliminary data.</text>
</comment>
<keyword evidence="2" id="KW-1133">Transmembrane helix</keyword>
<dbReference type="PROSITE" id="PS51257">
    <property type="entry name" value="PROKAR_LIPOPROTEIN"/>
    <property type="match status" value="1"/>
</dbReference>
<name>A0A426DMI9_9FIRM</name>
<feature type="region of interest" description="Disordered" evidence="1">
    <location>
        <begin position="222"/>
        <end position="245"/>
    </location>
</feature>
<sequence length="341" mass="36045">MKHKKQLLYIILLVACMVLLFSMPVFASELTEADVEQAVADQGKEAVTGNVFIWFLCAIAFLKVSQKIDSFMASLGINVGNTGGNMMAELLIAGRSLTGAMHLKGGGSSGGSGYRKSVSPGDAAVGGNFLSGGFAGSVGRQTERSAVNHVTGYTEHSSIGSAMYHSSLNKGGDFANNVISNIAQGDYSQVGSIKGEEAEKAFISYMGINAGTIQPNTNQTNTGHNGTNQTGFDCGGTNPADPIQPIPSYTNIEIGGGRITGTETNADSGSRDFALYHADQYMAPSPGTFDTVQSVDGATWYKQYAQPAVNKTPYETEDGKVAYHESIVQKLPQAPQRKERI</sequence>
<evidence type="ECO:0000256" key="1">
    <source>
        <dbReference type="SAM" id="MobiDB-lite"/>
    </source>
</evidence>
<gene>
    <name evidence="3" type="ORF">EBB54_23650</name>
</gene>
<feature type="transmembrane region" description="Helical" evidence="2">
    <location>
        <begin position="47"/>
        <end position="64"/>
    </location>
</feature>
<feature type="transmembrane region" description="Helical" evidence="2">
    <location>
        <begin position="7"/>
        <end position="27"/>
    </location>
</feature>
<evidence type="ECO:0000256" key="2">
    <source>
        <dbReference type="SAM" id="Phobius"/>
    </source>
</evidence>
<evidence type="ECO:0000313" key="3">
    <source>
        <dbReference type="EMBL" id="RRK34009.1"/>
    </source>
</evidence>
<dbReference type="AlphaFoldDB" id="A0A426DMI9"/>
<keyword evidence="2" id="KW-0472">Membrane</keyword>
<reference evidence="3" key="1">
    <citation type="submission" date="2018-10" db="EMBL/GenBank/DDBJ databases">
        <title>Schaedlerella arabinophila gen. nov. sp. nov., isolated from the mouse intestinal tract and comparative analysis with the genome of the closely related altered Schaedler flora strain ASF502.</title>
        <authorList>
            <person name="Miyake S."/>
            <person name="Soh M."/>
            <person name="Seedorf H."/>
        </authorList>
    </citation>
    <scope>NUCLEOTIDE SEQUENCE [LARGE SCALE GENOMIC DNA]</scope>
    <source>
        <strain evidence="3">DSM 106076</strain>
    </source>
</reference>
<proteinExistence type="predicted"/>
<keyword evidence="2" id="KW-0812">Transmembrane</keyword>
<dbReference type="EMBL" id="RHJS01000002">
    <property type="protein sequence ID" value="RRK34009.1"/>
    <property type="molecule type" value="Genomic_DNA"/>
</dbReference>
<accession>A0A426DMI9</accession>
<evidence type="ECO:0000313" key="4">
    <source>
        <dbReference type="Proteomes" id="UP000274920"/>
    </source>
</evidence>
<dbReference type="RefSeq" id="WP_125130984.1">
    <property type="nucleotide sequence ID" value="NZ_RHJS01000002.1"/>
</dbReference>
<organism evidence="3 4">
    <name type="scientific">Schaedlerella arabinosiphila</name>
    <dbReference type="NCBI Taxonomy" id="2044587"/>
    <lineage>
        <taxon>Bacteria</taxon>
        <taxon>Bacillati</taxon>
        <taxon>Bacillota</taxon>
        <taxon>Clostridia</taxon>
        <taxon>Lachnospirales</taxon>
        <taxon>Lachnospiraceae</taxon>
        <taxon>Schaedlerella</taxon>
    </lineage>
</organism>